<dbReference type="GO" id="GO:0000159">
    <property type="term" value="C:protein phosphatase type 2A complex"/>
    <property type="evidence" value="ECO:0007669"/>
    <property type="project" value="TreeGrafter"/>
</dbReference>
<dbReference type="FunFam" id="1.20.120.1150:FF:000002">
    <property type="entry name" value="Serine/threonine-protein phosphatase 2A activator"/>
    <property type="match status" value="1"/>
</dbReference>
<dbReference type="CDD" id="cd04087">
    <property type="entry name" value="PTPA"/>
    <property type="match status" value="1"/>
</dbReference>
<evidence type="ECO:0000256" key="4">
    <source>
        <dbReference type="ARBA" id="ARBA00022490"/>
    </source>
</evidence>
<dbReference type="Proteomes" id="UP001358417">
    <property type="component" value="Unassembled WGS sequence"/>
</dbReference>
<dbReference type="GO" id="GO:0007052">
    <property type="term" value="P:mitotic spindle organization"/>
    <property type="evidence" value="ECO:0007669"/>
    <property type="project" value="TreeGrafter"/>
</dbReference>
<comment type="catalytic activity">
    <reaction evidence="1 8">
        <text>[protein]-peptidylproline (omega=180) = [protein]-peptidylproline (omega=0)</text>
        <dbReference type="Rhea" id="RHEA:16237"/>
        <dbReference type="Rhea" id="RHEA-COMP:10747"/>
        <dbReference type="Rhea" id="RHEA-COMP:10748"/>
        <dbReference type="ChEBI" id="CHEBI:83833"/>
        <dbReference type="ChEBI" id="CHEBI:83834"/>
        <dbReference type="EC" id="5.2.1.8"/>
    </reaction>
</comment>
<evidence type="ECO:0000313" key="10">
    <source>
        <dbReference type="EMBL" id="KAK5053336.1"/>
    </source>
</evidence>
<dbReference type="AlphaFoldDB" id="A0AAV9NB33"/>
<dbReference type="EMBL" id="JAVRRD010000012">
    <property type="protein sequence ID" value="KAK5053336.1"/>
    <property type="molecule type" value="Genomic_DNA"/>
</dbReference>
<evidence type="ECO:0000256" key="3">
    <source>
        <dbReference type="ARBA" id="ARBA00011019"/>
    </source>
</evidence>
<keyword evidence="11" id="KW-1185">Reference proteome</keyword>
<evidence type="ECO:0000256" key="6">
    <source>
        <dbReference type="ARBA" id="ARBA00023235"/>
    </source>
</evidence>
<dbReference type="EC" id="5.2.1.8" evidence="8"/>
<dbReference type="Gene3D" id="1.20.120.1150">
    <property type="match status" value="1"/>
</dbReference>
<dbReference type="RefSeq" id="XP_064706778.1">
    <property type="nucleotide sequence ID" value="XM_064845924.1"/>
</dbReference>
<dbReference type="GO" id="GO:0005737">
    <property type="term" value="C:cytoplasm"/>
    <property type="evidence" value="ECO:0007669"/>
    <property type="project" value="UniProtKB-SubCell"/>
</dbReference>
<comment type="function">
    <text evidence="7">PPIases accelerate the folding of proteins. It catalyzes the cis-trans isomerization of proline imidic peptide bonds in oligopeptides. Acts as a regulatory subunit for PP2A-like phosphatases modulating their activity or substrate specificity, probably by inducing a conformational change in the catalytic subunit, a direct target of the PPIase. Can reactivate inactive phosphatase PP2A-phosphatase methylesterase complexes (PP2Ai) in presence of ATP and Mg(2+) by dissociating the inactive form from the complex.</text>
</comment>
<sequence length="416" mass="46669">MTSHAIPRLSASTGIPKLIPGLRRKSANPSGPSETAPETPTLPSPPTLEAIHFIPPVKRILSPADHQKFLASSTYILLQAWIFTLADSVRGQTITSIDSHPLSATILRVDSVLDELDSLLAQYPPLDTGSRFGNPIFRSLHKAIVSDVEQIHKKILGIDDEQVVQEISVYLNNSFGSEERLDYGSGHELNFMMWLLCLYQLGQIQRPDFPAVALHTFPRYLGLMRKIQTTYYLEPAGSHGVWGLDDYQFLPFLFGASQLVGHPYITPKSIHNNVVLDEEGDKYLYLNQVRWVDSVKTVKGLRWHSPMLDDISGAKSWQKVDDGMRKMFVKEVLSKLPIMQHFLFGGLIPGTEDMGQLDPETIRLQTERMQHVKERGHEPDYWGDCCGIKVPSTVAAGEEMRKRMGTSGALRPIPFD</sequence>
<dbReference type="GeneID" id="89970522"/>
<evidence type="ECO:0000313" key="11">
    <source>
        <dbReference type="Proteomes" id="UP001358417"/>
    </source>
</evidence>
<protein>
    <recommendedName>
        <fullName evidence="8">Serine/threonine-protein phosphatase 2A activator</fullName>
        <ecNumber evidence="8">5.2.1.8</ecNumber>
    </recommendedName>
    <alternativeName>
        <fullName evidence="8">Phosphotyrosyl phosphatase activator</fullName>
    </alternativeName>
</protein>
<evidence type="ECO:0000256" key="8">
    <source>
        <dbReference type="RuleBase" id="RU361210"/>
    </source>
</evidence>
<comment type="subcellular location">
    <subcellularLocation>
        <location evidence="2 8">Cytoplasm</location>
    </subcellularLocation>
</comment>
<dbReference type="InterPro" id="IPR037218">
    <property type="entry name" value="PTPA_sf"/>
</dbReference>
<dbReference type="GO" id="GO:0005634">
    <property type="term" value="C:nucleus"/>
    <property type="evidence" value="ECO:0007669"/>
    <property type="project" value="TreeGrafter"/>
</dbReference>
<proteinExistence type="inferred from homology"/>
<dbReference type="GO" id="GO:0003755">
    <property type="term" value="F:peptidyl-prolyl cis-trans isomerase activity"/>
    <property type="evidence" value="ECO:0007669"/>
    <property type="project" value="UniProtKB-KW"/>
</dbReference>
<keyword evidence="5 8" id="KW-0697">Rotamase</keyword>
<feature type="region of interest" description="Disordered" evidence="9">
    <location>
        <begin position="20"/>
        <end position="47"/>
    </location>
</feature>
<evidence type="ECO:0000256" key="7">
    <source>
        <dbReference type="ARBA" id="ARBA00025287"/>
    </source>
</evidence>
<dbReference type="PANTHER" id="PTHR10012:SF5">
    <property type="entry name" value="SERINE_THREONINE-PROTEIN PHOSPHATASE 2A ACTIVATOR 2"/>
    <property type="match status" value="1"/>
</dbReference>
<dbReference type="PANTHER" id="PTHR10012">
    <property type="entry name" value="SERINE/THREONINE-PROTEIN PHOSPHATASE 2A REGULATORY SUBUNIT B"/>
    <property type="match status" value="1"/>
</dbReference>
<keyword evidence="6 8" id="KW-0413">Isomerase</keyword>
<dbReference type="SUPFAM" id="SSF140984">
    <property type="entry name" value="PTPA-like"/>
    <property type="match status" value="1"/>
</dbReference>
<comment type="caution">
    <text evidence="10">The sequence shown here is derived from an EMBL/GenBank/DDBJ whole genome shotgun (WGS) entry which is preliminary data.</text>
</comment>
<dbReference type="GO" id="GO:0008160">
    <property type="term" value="F:protein tyrosine phosphatase activator activity"/>
    <property type="evidence" value="ECO:0007669"/>
    <property type="project" value="TreeGrafter"/>
</dbReference>
<evidence type="ECO:0000256" key="5">
    <source>
        <dbReference type="ARBA" id="ARBA00023110"/>
    </source>
</evidence>
<dbReference type="PIRSF" id="PIRSF016325">
    <property type="entry name" value="Phstyr_phstse_ac"/>
    <property type="match status" value="1"/>
</dbReference>
<gene>
    <name evidence="10" type="ORF">LTR84_002310</name>
</gene>
<dbReference type="InterPro" id="IPR004327">
    <property type="entry name" value="Phstyr_phstse_ac"/>
</dbReference>
<accession>A0AAV9NB33</accession>
<evidence type="ECO:0000256" key="9">
    <source>
        <dbReference type="SAM" id="MobiDB-lite"/>
    </source>
</evidence>
<dbReference type="Pfam" id="PF03095">
    <property type="entry name" value="PTPA"/>
    <property type="match status" value="1"/>
</dbReference>
<organism evidence="10 11">
    <name type="scientific">Exophiala bonariae</name>
    <dbReference type="NCBI Taxonomy" id="1690606"/>
    <lineage>
        <taxon>Eukaryota</taxon>
        <taxon>Fungi</taxon>
        <taxon>Dikarya</taxon>
        <taxon>Ascomycota</taxon>
        <taxon>Pezizomycotina</taxon>
        <taxon>Eurotiomycetes</taxon>
        <taxon>Chaetothyriomycetidae</taxon>
        <taxon>Chaetothyriales</taxon>
        <taxon>Herpotrichiellaceae</taxon>
        <taxon>Exophiala</taxon>
    </lineage>
</organism>
<reference evidence="10 11" key="1">
    <citation type="submission" date="2023-08" db="EMBL/GenBank/DDBJ databases">
        <title>Black Yeasts Isolated from many extreme environments.</title>
        <authorList>
            <person name="Coleine C."/>
            <person name="Stajich J.E."/>
            <person name="Selbmann L."/>
        </authorList>
    </citation>
    <scope>NUCLEOTIDE SEQUENCE [LARGE SCALE GENOMIC DNA]</scope>
    <source>
        <strain evidence="10 11">CCFEE 5792</strain>
    </source>
</reference>
<keyword evidence="4 8" id="KW-0963">Cytoplasm</keyword>
<dbReference type="InterPro" id="IPR043170">
    <property type="entry name" value="PTPA_C_lid"/>
</dbReference>
<comment type="similarity">
    <text evidence="3 8">Belongs to the PTPA-type PPIase family.</text>
</comment>
<name>A0AAV9NB33_9EURO</name>
<evidence type="ECO:0000256" key="2">
    <source>
        <dbReference type="ARBA" id="ARBA00004496"/>
    </source>
</evidence>
<evidence type="ECO:0000256" key="1">
    <source>
        <dbReference type="ARBA" id="ARBA00000971"/>
    </source>
</evidence>